<evidence type="ECO:0000313" key="3">
    <source>
        <dbReference type="EMBL" id="APW61052.1"/>
    </source>
</evidence>
<dbReference type="AlphaFoldDB" id="A0A1U7CQ47"/>
<feature type="compositionally biased region" description="Low complexity" evidence="1">
    <location>
        <begin position="135"/>
        <end position="156"/>
    </location>
</feature>
<accession>A0A1U7CQ47</accession>
<feature type="region of interest" description="Disordered" evidence="1">
    <location>
        <begin position="89"/>
        <end position="108"/>
    </location>
</feature>
<organism evidence="3 4">
    <name type="scientific">Paludisphaera borealis</name>
    <dbReference type="NCBI Taxonomy" id="1387353"/>
    <lineage>
        <taxon>Bacteria</taxon>
        <taxon>Pseudomonadati</taxon>
        <taxon>Planctomycetota</taxon>
        <taxon>Planctomycetia</taxon>
        <taxon>Isosphaerales</taxon>
        <taxon>Isosphaeraceae</taxon>
        <taxon>Paludisphaera</taxon>
    </lineage>
</organism>
<feature type="region of interest" description="Disordered" evidence="1">
    <location>
        <begin position="131"/>
        <end position="156"/>
    </location>
</feature>
<feature type="chain" id="PRO_5013273396" evidence="2">
    <location>
        <begin position="26"/>
        <end position="156"/>
    </location>
</feature>
<dbReference type="Proteomes" id="UP000186309">
    <property type="component" value="Chromosome"/>
</dbReference>
<dbReference type="STRING" id="1387353.BSF38_02555"/>
<evidence type="ECO:0000313" key="4">
    <source>
        <dbReference type="Proteomes" id="UP000186309"/>
    </source>
</evidence>
<sequence length="156" mass="16172">MSTRYRILSLAILLFPLAGCGSTSALPTADASDEAALQQVGEMLRDYQLSNGAPPHTLKQLQANAGASPGGVEQLRSSGVVVIWGATLPDTKEEPGGSPDEDVLAYGKDAPEKGGAVLLLNRTVRTMTADEFKAAPKAKSSAPPAKSPSKARSNAR</sequence>
<dbReference type="RefSeq" id="WP_076346118.1">
    <property type="nucleotide sequence ID" value="NZ_CP019082.1"/>
</dbReference>
<reference evidence="4" key="1">
    <citation type="submission" date="2016-12" db="EMBL/GenBank/DDBJ databases">
        <title>Comparative genomics of four Isosphaeraceae planctomycetes: a common pool of plasmids and glycoside hydrolase genes.</title>
        <authorList>
            <person name="Ivanova A."/>
        </authorList>
    </citation>
    <scope>NUCLEOTIDE SEQUENCE [LARGE SCALE GENOMIC DNA]</scope>
    <source>
        <strain evidence="4">PX4</strain>
    </source>
</reference>
<feature type="signal peptide" evidence="2">
    <location>
        <begin position="1"/>
        <end position="25"/>
    </location>
</feature>
<dbReference type="KEGG" id="pbor:BSF38_02555"/>
<evidence type="ECO:0000256" key="2">
    <source>
        <dbReference type="SAM" id="SignalP"/>
    </source>
</evidence>
<protein>
    <submittedName>
        <fullName evidence="3">Uncharacterized protein</fullName>
    </submittedName>
</protein>
<gene>
    <name evidence="3" type="ORF">BSF38_02555</name>
</gene>
<dbReference type="OrthoDB" id="288094at2"/>
<evidence type="ECO:0000256" key="1">
    <source>
        <dbReference type="SAM" id="MobiDB-lite"/>
    </source>
</evidence>
<dbReference type="EMBL" id="CP019082">
    <property type="protein sequence ID" value="APW61052.1"/>
    <property type="molecule type" value="Genomic_DNA"/>
</dbReference>
<proteinExistence type="predicted"/>
<keyword evidence="4" id="KW-1185">Reference proteome</keyword>
<keyword evidence="2" id="KW-0732">Signal</keyword>
<name>A0A1U7CQ47_9BACT</name>